<dbReference type="SUPFAM" id="SSF54427">
    <property type="entry name" value="NTF2-like"/>
    <property type="match status" value="1"/>
</dbReference>
<dbReference type="RefSeq" id="XP_031864841.1">
    <property type="nucleotide sequence ID" value="XM_032019134.1"/>
</dbReference>
<keyword evidence="3" id="KW-1185">Reference proteome</keyword>
<name>A0A370T9J3_9HELO</name>
<evidence type="ECO:0000313" key="2">
    <source>
        <dbReference type="EMBL" id="RDL30233.1"/>
    </source>
</evidence>
<dbReference type="Pfam" id="PF13577">
    <property type="entry name" value="SnoaL_4"/>
    <property type="match status" value="1"/>
</dbReference>
<comment type="caution">
    <text evidence="2">The sequence shown here is derived from an EMBL/GenBank/DDBJ whole genome shotgun (WGS) entry which is preliminary data.</text>
</comment>
<dbReference type="EMBL" id="NPIC01000016">
    <property type="protein sequence ID" value="RDL30233.1"/>
    <property type="molecule type" value="Genomic_DNA"/>
</dbReference>
<accession>A0A370T9J3</accession>
<protein>
    <recommendedName>
        <fullName evidence="1">SnoaL-like domain-containing protein</fullName>
    </recommendedName>
</protein>
<dbReference type="STRING" id="2656787.A0A370T9J3"/>
<dbReference type="Gene3D" id="3.10.450.50">
    <property type="match status" value="1"/>
</dbReference>
<dbReference type="Proteomes" id="UP000254866">
    <property type="component" value="Unassembled WGS sequence"/>
</dbReference>
<evidence type="ECO:0000313" key="3">
    <source>
        <dbReference type="Proteomes" id="UP000254866"/>
    </source>
</evidence>
<dbReference type="InterPro" id="IPR032710">
    <property type="entry name" value="NTF2-like_dom_sf"/>
</dbReference>
<dbReference type="InterPro" id="IPR037401">
    <property type="entry name" value="SnoaL-like"/>
</dbReference>
<dbReference type="GeneID" id="43603360"/>
<sequence length="173" mass="19014">MTSPFSLPAILNPPLTGREAVVDAMHRCVMGFDTDDTALFDSSFMPDGVFEVNGRAMKGLPEIHAIGLAIIFKLDTTHLVTNVRVHMRTGTSKSGAAEEENEASLTATVLSQHFDRGKGMEPDQRNLLSGTLYRGELIRDDVDGLWKFSHLQIKSTWVQGDYSVVGGDFSKQE</sequence>
<proteinExistence type="predicted"/>
<dbReference type="OrthoDB" id="2148716at2759"/>
<gene>
    <name evidence="2" type="ORF">BP5553_10511</name>
</gene>
<dbReference type="AlphaFoldDB" id="A0A370T9J3"/>
<feature type="domain" description="SnoaL-like" evidence="1">
    <location>
        <begin position="15"/>
        <end position="151"/>
    </location>
</feature>
<reference evidence="2 3" key="1">
    <citation type="journal article" date="2018" name="IMA Fungus">
        <title>IMA Genome-F 9: Draft genome sequence of Annulohypoxylon stygium, Aspergillus mulundensis, Berkeleyomyces basicola (syn. Thielaviopsis basicola), Ceratocystis smalleyi, two Cercospora beticola strains, Coleophoma cylindrospora, Fusarium fracticaudum, Phialophora cf. hyalina, and Morchella septimelata.</title>
        <authorList>
            <person name="Wingfield B.D."/>
            <person name="Bills G.F."/>
            <person name="Dong Y."/>
            <person name="Huang W."/>
            <person name="Nel W.J."/>
            <person name="Swalarsk-Parry B.S."/>
            <person name="Vaghefi N."/>
            <person name="Wilken P.M."/>
            <person name="An Z."/>
            <person name="de Beer Z.W."/>
            <person name="De Vos L."/>
            <person name="Chen L."/>
            <person name="Duong T.A."/>
            <person name="Gao Y."/>
            <person name="Hammerbacher A."/>
            <person name="Kikkert J.R."/>
            <person name="Li Y."/>
            <person name="Li H."/>
            <person name="Li K."/>
            <person name="Li Q."/>
            <person name="Liu X."/>
            <person name="Ma X."/>
            <person name="Naidoo K."/>
            <person name="Pethybridge S.J."/>
            <person name="Sun J."/>
            <person name="Steenkamp E.T."/>
            <person name="van der Nest M.A."/>
            <person name="van Wyk S."/>
            <person name="Wingfield M.J."/>
            <person name="Xiong C."/>
            <person name="Yue Q."/>
            <person name="Zhang X."/>
        </authorList>
    </citation>
    <scope>NUCLEOTIDE SEQUENCE [LARGE SCALE GENOMIC DNA]</scope>
    <source>
        <strain evidence="2 3">BP 5553</strain>
    </source>
</reference>
<evidence type="ECO:0000259" key="1">
    <source>
        <dbReference type="Pfam" id="PF13577"/>
    </source>
</evidence>
<organism evidence="2 3">
    <name type="scientific">Venustampulla echinocandica</name>
    <dbReference type="NCBI Taxonomy" id="2656787"/>
    <lineage>
        <taxon>Eukaryota</taxon>
        <taxon>Fungi</taxon>
        <taxon>Dikarya</taxon>
        <taxon>Ascomycota</taxon>
        <taxon>Pezizomycotina</taxon>
        <taxon>Leotiomycetes</taxon>
        <taxon>Helotiales</taxon>
        <taxon>Pleuroascaceae</taxon>
        <taxon>Venustampulla</taxon>
    </lineage>
</organism>